<comment type="caution">
    <text evidence="1">The sequence shown here is derived from an EMBL/GenBank/DDBJ whole genome shotgun (WGS) entry which is preliminary data.</text>
</comment>
<sequence length="1678" mass="187666">HTGPGMCGSHLNLLKTSPGQPGREDKMRRAAVMAAWIQFLDDTDPFNSTNFPEPTRPPLYTFREDIPLINQLAGVHRLLKAPHKLDDCTLQLSHNGTYLDLESSLAEQRDELEGFQQDDTGSRGKKHSVILRTQLTVRVHACIEACQPRQPHNIQRLEVLRADLIHPRRLATKELANYLSDFGLGDGRVHLRVPSLCFLTGRQVGGIEEILELYFFHRPTMSSVEDRPGCGLLAALPVPAVNCLLRSPTGQHDPIGLLLQPDGIPYFRCPPPGSGIATTTGTRDLASTTSNCRASTTMEAENMVHSDSMSPASLGICEKLFRRWELKTSLTEGSARRSQQTLTICRWVCQGLGRRGPLPRLLPKPHCTGPSWTFLRVVSLLEGGPTSPFRAEPGRVPWAKTRPPGARLRAPTPGLAFQEKLYNSNGRDLRRALFSLKQIFQDDKDLVHEFVMAEGLTCLIKVGAEADQNYQNYILRAQSELPIFAELCALGQIMLYVDGMNGVIGHAETIQWLYTLVGSKFRLVVKTALKLLLVFVEYSESNAPLLIEAITSVDIKRGCKPWSNTMEILHEKDGVDTELLVYAMTLINKTLAALPDQDSFYDMVDGLEEQGMETVSQRHLGRKGTDLDLVEQLNIYEMTLRHEDGDDDSQPPPTGRRDRRRVSLGGGDKKRGLERRRSRRASLGRSGQASPCSPASPQRAGFHPFSGQRAEDMSESPAKHPPSVVHRTTVQSITITSRKENVKEEEQKNWTKPLPAPTLHNPSTLHSPSTPTSTPTSPLPVSCPLSPPAQTSLLATLLARKRSIVTVPASKEVSPPSRGCSRPSPDRLPYMPHSPFHLFSYDLNEEPSPPAQAKPSEESPKTTPPRNGGVVSYSSLSNPSTPTSPRPALGGLLSSSYRQHQESLAAERERRRVEREERLQRIEREERNKHSRGYVDKMEEARLAREERYRNVERLAAEEYEREHIRGPRARPDLNLTFEPAEAWPSSSRSSTPSSFASQEDAEADLEAGTPATPYTASETGEADDSSASVETEEKEATAEEEEEQEEEVAQEEAEEVEEAAAEKEEQGEECEPETEKEKEEVEEDSGILSDKERQNEEVNEKDNCSASSISSASSTLEREERASNENGLKETEVNEPCSKLLNSKLFMLDMLYSQNKKPSDEEEEEEDAEKEKEKDEEDKETLEEPDVQCGDGQKTDNKADKSEPRGTIRPFAERFGDLIKDFVSPHPHLDAPANEPPPPPPKKESDTIWDQLLASPRELRIGDINFTDLTEEDDKDILDAVLMGGCGDLPPPPPPPPCIPRFPPPPPMLGSCPPPPPLIGIMRPPPPPSFNAPNPVPPPPEPPLFNKKKKTIRLFWSEANSQYRDYKRSGDSLWSKLESVKLDTAKLEHLFETKSKEIPVTKKTAADGKRQEIIVLDSKRSNAINIGLTVLPPPRTIKTAILNFDEYALNKEGIEKILTMIPTEEEKQKIQEAQLANPDVPLGSAEQFLLTLSSISELSARLQLWAFKMDYETTRRSIYEVAEPLQDLKEGMEQLEKNKTLRYILSTLLAIGNFLNGTNAKGFEMTYLEKVPEVKDTVHKQSLLHHACSVVVENFPQSTDLYSEIGAITRSAKVDFDQLQENLCQMERRCKASWDHLKVIAKHEMKPQLKQKMSDFLKDCAERIIILKIVHRRIINR</sequence>
<keyword evidence="2" id="KW-1185">Reference proteome</keyword>
<organism evidence="1 2">
    <name type="scientific">Scortum barcoo</name>
    <name type="common">barcoo grunter</name>
    <dbReference type="NCBI Taxonomy" id="214431"/>
    <lineage>
        <taxon>Eukaryota</taxon>
        <taxon>Metazoa</taxon>
        <taxon>Chordata</taxon>
        <taxon>Craniata</taxon>
        <taxon>Vertebrata</taxon>
        <taxon>Euteleostomi</taxon>
        <taxon>Actinopterygii</taxon>
        <taxon>Neopterygii</taxon>
        <taxon>Teleostei</taxon>
        <taxon>Neoteleostei</taxon>
        <taxon>Acanthomorphata</taxon>
        <taxon>Eupercaria</taxon>
        <taxon>Centrarchiformes</taxon>
        <taxon>Terapontoidei</taxon>
        <taxon>Terapontidae</taxon>
        <taxon>Scortum</taxon>
    </lineage>
</organism>
<proteinExistence type="predicted"/>
<dbReference type="EMBL" id="CM041548">
    <property type="protein sequence ID" value="KAI3358413.1"/>
    <property type="molecule type" value="Genomic_DNA"/>
</dbReference>
<accession>A0ACB8VS50</accession>
<feature type="non-terminal residue" evidence="1">
    <location>
        <position position="1"/>
    </location>
</feature>
<dbReference type="Proteomes" id="UP000831701">
    <property type="component" value="Chromosome 18"/>
</dbReference>
<gene>
    <name evidence="1" type="ORF">L3Q82_014844</name>
</gene>
<protein>
    <submittedName>
        <fullName evidence="1">Uncharacterized protein</fullName>
    </submittedName>
</protein>
<evidence type="ECO:0000313" key="1">
    <source>
        <dbReference type="EMBL" id="KAI3358413.1"/>
    </source>
</evidence>
<evidence type="ECO:0000313" key="2">
    <source>
        <dbReference type="Proteomes" id="UP000831701"/>
    </source>
</evidence>
<name>A0ACB8VS50_9TELE</name>
<reference evidence="1" key="1">
    <citation type="submission" date="2022-04" db="EMBL/GenBank/DDBJ databases">
        <title>Jade perch genome.</title>
        <authorList>
            <person name="Chao B."/>
        </authorList>
    </citation>
    <scope>NUCLEOTIDE SEQUENCE</scope>
    <source>
        <strain evidence="1">CB-2022</strain>
    </source>
</reference>